<evidence type="ECO:0000313" key="1">
    <source>
        <dbReference type="EMBL" id="GAA5154391.1"/>
    </source>
</evidence>
<gene>
    <name evidence="1" type="ORF">GCM10023214_08770</name>
</gene>
<organism evidence="1 2">
    <name type="scientific">Amycolatopsis dongchuanensis</name>
    <dbReference type="NCBI Taxonomy" id="1070866"/>
    <lineage>
        <taxon>Bacteria</taxon>
        <taxon>Bacillati</taxon>
        <taxon>Actinomycetota</taxon>
        <taxon>Actinomycetes</taxon>
        <taxon>Pseudonocardiales</taxon>
        <taxon>Pseudonocardiaceae</taxon>
        <taxon>Amycolatopsis</taxon>
    </lineage>
</organism>
<dbReference type="Proteomes" id="UP001500192">
    <property type="component" value="Unassembled WGS sequence"/>
</dbReference>
<dbReference type="RefSeq" id="WP_346052349.1">
    <property type="nucleotide sequence ID" value="NZ_BAABIB010000018.1"/>
</dbReference>
<dbReference type="EMBL" id="BAABIB010000018">
    <property type="protein sequence ID" value="GAA5154391.1"/>
    <property type="molecule type" value="Genomic_DNA"/>
</dbReference>
<dbReference type="InterPro" id="IPR018644">
    <property type="entry name" value="DUF2071"/>
</dbReference>
<sequence length="248" mass="27491">MSWFPRRHPVPMRTRFDHSLVLTYAFEPELLAPLLPRALELDTYRAPDGIEHAFVAVALVSLRQLRPAFLPAHAGFRSVMAGYRVLAKLRTPTGKTLRGLRILRSDTDRRALALGANVLTGYHYHHSRAGVSFDGNRLRFKVISHDGTADVAITTDLAEESPSWGGVFATPADARRFAGPLPYTFSPEDKGIVVVKAYRQNWQPAPVAVTSAEVSFLSHGPFAGVQPQLANAFHVSDVDYGWHRGELR</sequence>
<comment type="caution">
    <text evidence="1">The sequence shown here is derived from an EMBL/GenBank/DDBJ whole genome shotgun (WGS) entry which is preliminary data.</text>
</comment>
<proteinExistence type="predicted"/>
<evidence type="ECO:0008006" key="3">
    <source>
        <dbReference type="Google" id="ProtNLM"/>
    </source>
</evidence>
<keyword evidence="2" id="KW-1185">Reference proteome</keyword>
<evidence type="ECO:0000313" key="2">
    <source>
        <dbReference type="Proteomes" id="UP001500192"/>
    </source>
</evidence>
<dbReference type="Pfam" id="PF09844">
    <property type="entry name" value="DUF2071"/>
    <property type="match status" value="1"/>
</dbReference>
<name>A0ABP9Q1K2_9PSEU</name>
<accession>A0ABP9Q1K2</accession>
<reference evidence="2" key="1">
    <citation type="journal article" date="2019" name="Int. J. Syst. Evol. Microbiol.">
        <title>The Global Catalogue of Microorganisms (GCM) 10K type strain sequencing project: providing services to taxonomists for standard genome sequencing and annotation.</title>
        <authorList>
            <consortium name="The Broad Institute Genomics Platform"/>
            <consortium name="The Broad Institute Genome Sequencing Center for Infectious Disease"/>
            <person name="Wu L."/>
            <person name="Ma J."/>
        </authorList>
    </citation>
    <scope>NUCLEOTIDE SEQUENCE [LARGE SCALE GENOMIC DNA]</scope>
    <source>
        <strain evidence="2">JCM 18054</strain>
    </source>
</reference>
<protein>
    <recommendedName>
        <fullName evidence="3">DUF2071 domain-containing protein</fullName>
    </recommendedName>
</protein>